<dbReference type="Gene3D" id="2.60.40.10">
    <property type="entry name" value="Immunoglobulins"/>
    <property type="match status" value="1"/>
</dbReference>
<gene>
    <name evidence="3" type="ORF">IPO85_10970</name>
</gene>
<evidence type="ECO:0000256" key="1">
    <source>
        <dbReference type="SAM" id="SignalP"/>
    </source>
</evidence>
<feature type="domain" description="Secretion system C-terminal sorting" evidence="2">
    <location>
        <begin position="569"/>
        <end position="637"/>
    </location>
</feature>
<proteinExistence type="predicted"/>
<dbReference type="Proteomes" id="UP000808349">
    <property type="component" value="Unassembled WGS sequence"/>
</dbReference>
<dbReference type="Pfam" id="PF18962">
    <property type="entry name" value="Por_Secre_tail"/>
    <property type="match status" value="1"/>
</dbReference>
<evidence type="ECO:0000313" key="3">
    <source>
        <dbReference type="EMBL" id="MBK9718012.1"/>
    </source>
</evidence>
<sequence length="640" mass="70348">MKLFSQLVFLILVISSKLASQQWGDYTLIAPNNSTTAQLVDTDAVVVKTWNLNGSMTGYSSHLMPGGFLWRTVRYSPNSFAGGGQTGKVQKLAWDGTLLWDFVYSTTAYSMHHDICPMPNGNVLLISYEKRTAAEVSAAGSTFNGEMWPDKVVEVKPTGLTTGDVVWEWKVWDHLVQNTNASKANYQSSIVNHPELLNINYKPSMTNYLKVTHDAHWIPETAPNSGRLAGFNNQGISNTKSCVDQVNPPLNGYLYDITSGKAFDPSIYTYRHTANGYSSNMGSSQELPNGNLLVCLATAGTVYEINSTGATLWSKTYNGAIPQAFRYSKCQLENPAPPIPKIIQIGTSLNSLDAASYQWYLNGQAIKDEQSKSITPTKAGIYLVRTTNELGCVYQYSKGFKIEEIKSLGADVIISSDSICMGDSTLISAIIKNGSSSTSLTWESNPPGFNSTQTTINVAPLTSTEYILKIKDGSNEYSSSHSIVVFPAPTKPTISRSTNDLMSTSATNYQWFLDGTTISGATEQILTASQNGIYQVQIRDSNGCLSEISDGFTFELTQTNDVSELDWQIYPNPVKQVLKIHAPSLDQQNYQINIFNAVGKLIWSDQNTHALDVSHLSNGLYLIQLSTQQTKSIHKFILIK</sequence>
<evidence type="ECO:0000313" key="4">
    <source>
        <dbReference type="Proteomes" id="UP000808349"/>
    </source>
</evidence>
<dbReference type="Pfam" id="PF05935">
    <property type="entry name" value="Arylsulfotrans"/>
    <property type="match status" value="1"/>
</dbReference>
<dbReference type="InterPro" id="IPR010262">
    <property type="entry name" value="Arylsulfotransferase_bact"/>
</dbReference>
<dbReference type="NCBIfam" id="TIGR04183">
    <property type="entry name" value="Por_Secre_tail"/>
    <property type="match status" value="1"/>
</dbReference>
<protein>
    <submittedName>
        <fullName evidence="3">T9SS type A sorting domain-containing protein</fullName>
    </submittedName>
</protein>
<organism evidence="3 4">
    <name type="scientific">Candidatus Defluviibacterium haderslevense</name>
    <dbReference type="NCBI Taxonomy" id="2981993"/>
    <lineage>
        <taxon>Bacteria</taxon>
        <taxon>Pseudomonadati</taxon>
        <taxon>Bacteroidota</taxon>
        <taxon>Saprospiria</taxon>
        <taxon>Saprospirales</taxon>
        <taxon>Saprospiraceae</taxon>
        <taxon>Candidatus Defluviibacterium</taxon>
    </lineage>
</organism>
<reference evidence="3 4" key="1">
    <citation type="submission" date="2020-10" db="EMBL/GenBank/DDBJ databases">
        <title>Connecting structure to function with the recovery of over 1000 high-quality activated sludge metagenome-assembled genomes encoding full-length rRNA genes using long-read sequencing.</title>
        <authorList>
            <person name="Singleton C.M."/>
            <person name="Petriglieri F."/>
            <person name="Kristensen J.M."/>
            <person name="Kirkegaard R.H."/>
            <person name="Michaelsen T.Y."/>
            <person name="Andersen M.H."/>
            <person name="Karst S.M."/>
            <person name="Dueholm M.S."/>
            <person name="Nielsen P.H."/>
            <person name="Albertsen M."/>
        </authorList>
    </citation>
    <scope>NUCLEOTIDE SEQUENCE [LARGE SCALE GENOMIC DNA]</scope>
    <source>
        <strain evidence="3">Ribe_18-Q3-R11-54_BAT3C.373</strain>
    </source>
</reference>
<comment type="caution">
    <text evidence="3">The sequence shown here is derived from an EMBL/GenBank/DDBJ whole genome shotgun (WGS) entry which is preliminary data.</text>
</comment>
<feature type="chain" id="PRO_5039469314" evidence="1">
    <location>
        <begin position="20"/>
        <end position="640"/>
    </location>
</feature>
<accession>A0A9D7SAC4</accession>
<dbReference type="InterPro" id="IPR026444">
    <property type="entry name" value="Secre_tail"/>
</dbReference>
<dbReference type="InterPro" id="IPR053143">
    <property type="entry name" value="Arylsulfate_ST"/>
</dbReference>
<keyword evidence="1" id="KW-0732">Signal</keyword>
<evidence type="ECO:0000259" key="2">
    <source>
        <dbReference type="Pfam" id="PF18962"/>
    </source>
</evidence>
<feature type="signal peptide" evidence="1">
    <location>
        <begin position="1"/>
        <end position="19"/>
    </location>
</feature>
<dbReference type="EMBL" id="JADKFW010000007">
    <property type="protein sequence ID" value="MBK9718012.1"/>
    <property type="molecule type" value="Genomic_DNA"/>
</dbReference>
<dbReference type="InterPro" id="IPR013783">
    <property type="entry name" value="Ig-like_fold"/>
</dbReference>
<dbReference type="PANTHER" id="PTHR35340:SF5">
    <property type="entry name" value="ASST-DOMAIN-CONTAINING PROTEIN"/>
    <property type="match status" value="1"/>
</dbReference>
<name>A0A9D7SAC4_9BACT</name>
<dbReference type="AlphaFoldDB" id="A0A9D7SAC4"/>
<dbReference type="PANTHER" id="PTHR35340">
    <property type="entry name" value="PQQ ENZYME REPEAT PROTEIN-RELATED"/>
    <property type="match status" value="1"/>
</dbReference>
<dbReference type="GO" id="GO:0004062">
    <property type="term" value="F:aryl sulfotransferase activity"/>
    <property type="evidence" value="ECO:0007669"/>
    <property type="project" value="InterPro"/>
</dbReference>